<reference evidence="1 2" key="1">
    <citation type="submission" date="2020-02" db="EMBL/GenBank/DDBJ databases">
        <authorList>
            <person name="Kim M.K."/>
        </authorList>
    </citation>
    <scope>NUCLEOTIDE SEQUENCE [LARGE SCALE GENOMIC DNA]</scope>
    <source>
        <strain evidence="1 2">BT327</strain>
    </source>
</reference>
<dbReference type="AlphaFoldDB" id="A0A6B3LUE2"/>
<sequence length="278" mass="32394">MIEELYYHDVINPNITAATIGVSKNKWVAIRESEIDGNNYLTIMQENRFNILPIISSDGQAYEYFKSVSLNDYSAATREIITYKDTIALDTGIKELIFKFGSMFRSHFFLTLNGKVSGLVSLSNLNTRSAQVYIFSLVCELERTLSEFIRDNVEEEVLLQNLKEKAKTDNKIRSLVKNYNKLLSEDFENSITENLYFKQFFEIVKEFNLHILLGYSSNEEWEELYSMNKLRNSVAHPSKSLINKDQTIEFLQSKLDQIDDLLFRLRHQKNPDRFSSIT</sequence>
<name>A0A6B3LUE2_9BACT</name>
<gene>
    <name evidence="1" type="ORF">GXP69_05740</name>
</gene>
<protein>
    <submittedName>
        <fullName evidence="1">Uncharacterized protein</fullName>
    </submittedName>
</protein>
<dbReference type="RefSeq" id="WP_163913346.1">
    <property type="nucleotide sequence ID" value="NZ_JAAGWD010000002.1"/>
</dbReference>
<proteinExistence type="predicted"/>
<evidence type="ECO:0000313" key="2">
    <source>
        <dbReference type="Proteomes" id="UP000474777"/>
    </source>
</evidence>
<keyword evidence="2" id="KW-1185">Reference proteome</keyword>
<comment type="caution">
    <text evidence="1">The sequence shown here is derived from an EMBL/GenBank/DDBJ whole genome shotgun (WGS) entry which is preliminary data.</text>
</comment>
<evidence type="ECO:0000313" key="1">
    <source>
        <dbReference type="EMBL" id="NEM97187.1"/>
    </source>
</evidence>
<organism evidence="1 2">
    <name type="scientific">Pontibacter burrus</name>
    <dbReference type="NCBI Taxonomy" id="2704466"/>
    <lineage>
        <taxon>Bacteria</taxon>
        <taxon>Pseudomonadati</taxon>
        <taxon>Bacteroidota</taxon>
        <taxon>Cytophagia</taxon>
        <taxon>Cytophagales</taxon>
        <taxon>Hymenobacteraceae</taxon>
        <taxon>Pontibacter</taxon>
    </lineage>
</organism>
<dbReference type="Proteomes" id="UP000474777">
    <property type="component" value="Unassembled WGS sequence"/>
</dbReference>
<dbReference type="EMBL" id="JAAGWD010000002">
    <property type="protein sequence ID" value="NEM97187.1"/>
    <property type="molecule type" value="Genomic_DNA"/>
</dbReference>
<accession>A0A6B3LUE2</accession>